<dbReference type="EMBL" id="LNJQ01000004">
    <property type="protein sequence ID" value="KWZ38454.1"/>
    <property type="molecule type" value="Genomic_DNA"/>
</dbReference>
<accession>A0ABR5T5I5</accession>
<organism evidence="2 3">
    <name type="scientific">Burkholderia savannae</name>
    <dbReference type="NCBI Taxonomy" id="1637837"/>
    <lineage>
        <taxon>Bacteria</taxon>
        <taxon>Pseudomonadati</taxon>
        <taxon>Pseudomonadota</taxon>
        <taxon>Betaproteobacteria</taxon>
        <taxon>Burkholderiales</taxon>
        <taxon>Burkholderiaceae</taxon>
        <taxon>Burkholderia</taxon>
        <taxon>pseudomallei group</taxon>
    </lineage>
</organism>
<sequence length="84" mass="9370">MRAIWCAIPRAAAHAMPAGRNGNATKTTQEHPRATHFARNACCEPARLMGAIRDATEDGRYANERTDKRSDERRAGFKSLQMAR</sequence>
<evidence type="ECO:0000313" key="2">
    <source>
        <dbReference type="EMBL" id="KWZ38454.1"/>
    </source>
</evidence>
<dbReference type="Proteomes" id="UP000070255">
    <property type="component" value="Unassembled WGS sequence"/>
</dbReference>
<evidence type="ECO:0000256" key="1">
    <source>
        <dbReference type="SAM" id="MobiDB-lite"/>
    </source>
</evidence>
<protein>
    <submittedName>
        <fullName evidence="2">Uncharacterized protein</fullName>
    </submittedName>
</protein>
<feature type="compositionally biased region" description="Basic and acidic residues" evidence="1">
    <location>
        <begin position="54"/>
        <end position="75"/>
    </location>
</feature>
<gene>
    <name evidence="2" type="ORF">WS72_26835</name>
</gene>
<name>A0ABR5T5I5_9BURK</name>
<keyword evidence="3" id="KW-1185">Reference proteome</keyword>
<comment type="caution">
    <text evidence="2">The sequence shown here is derived from an EMBL/GenBank/DDBJ whole genome shotgun (WGS) entry which is preliminary data.</text>
</comment>
<proteinExistence type="predicted"/>
<feature type="region of interest" description="Disordered" evidence="1">
    <location>
        <begin position="53"/>
        <end position="84"/>
    </location>
</feature>
<reference evidence="2 3" key="1">
    <citation type="submission" date="2015-11" db="EMBL/GenBank/DDBJ databases">
        <authorList>
            <person name="Sahl J."/>
            <person name="Wagner D."/>
            <person name="Keim P."/>
        </authorList>
    </citation>
    <scope>NUCLEOTIDE SEQUENCE [LARGE SCALE GENOMIC DNA]</scope>
    <source>
        <strain evidence="2 3">BDU18</strain>
    </source>
</reference>
<evidence type="ECO:0000313" key="3">
    <source>
        <dbReference type="Proteomes" id="UP000070255"/>
    </source>
</evidence>